<evidence type="ECO:0000313" key="2">
    <source>
        <dbReference type="Proteomes" id="UP000015453"/>
    </source>
</evidence>
<dbReference type="AlphaFoldDB" id="S8E8E0"/>
<evidence type="ECO:0000313" key="1">
    <source>
        <dbReference type="EMBL" id="EPS72123.1"/>
    </source>
</evidence>
<name>S8E8E0_9LAMI</name>
<feature type="non-terminal residue" evidence="1">
    <location>
        <position position="109"/>
    </location>
</feature>
<dbReference type="InterPro" id="IPR036610">
    <property type="entry name" value="PEBP-like_sf"/>
</dbReference>
<dbReference type="Proteomes" id="UP000015453">
    <property type="component" value="Unassembled WGS sequence"/>
</dbReference>
<gene>
    <name evidence="1" type="ORF">M569_02638</name>
</gene>
<proteinExistence type="predicted"/>
<dbReference type="OrthoDB" id="2506647at2759"/>
<dbReference type="PANTHER" id="PTHR11362:SF82">
    <property type="entry name" value="PHOSPHATIDYLETHANOLAMINE-BINDING PROTEIN 4"/>
    <property type="match status" value="1"/>
</dbReference>
<dbReference type="PANTHER" id="PTHR11362">
    <property type="entry name" value="PHOSPHATIDYLETHANOLAMINE-BINDING PROTEIN"/>
    <property type="match status" value="1"/>
</dbReference>
<comment type="caution">
    <text evidence="1">The sequence shown here is derived from an EMBL/GenBank/DDBJ whole genome shotgun (WGS) entry which is preliminary data.</text>
</comment>
<reference evidence="1 2" key="1">
    <citation type="journal article" date="2013" name="BMC Genomics">
        <title>The miniature genome of a carnivorous plant Genlisea aurea contains a low number of genes and short non-coding sequences.</title>
        <authorList>
            <person name="Leushkin E.V."/>
            <person name="Sutormin R.A."/>
            <person name="Nabieva E.R."/>
            <person name="Penin A.A."/>
            <person name="Kondrashov A.S."/>
            <person name="Logacheva M.D."/>
        </authorList>
    </citation>
    <scope>NUCLEOTIDE SEQUENCE [LARGE SCALE GENOMIC DNA]</scope>
</reference>
<dbReference type="GO" id="GO:0009737">
    <property type="term" value="P:response to abscisic acid"/>
    <property type="evidence" value="ECO:0007669"/>
    <property type="project" value="TreeGrafter"/>
</dbReference>
<feature type="non-terminal residue" evidence="1">
    <location>
        <position position="1"/>
    </location>
</feature>
<dbReference type="InterPro" id="IPR008914">
    <property type="entry name" value="PEBP"/>
</dbReference>
<dbReference type="Gene3D" id="3.90.280.10">
    <property type="entry name" value="PEBP-like"/>
    <property type="match status" value="1"/>
</dbReference>
<dbReference type="InterPro" id="IPR035810">
    <property type="entry name" value="PEBP_euk"/>
</dbReference>
<dbReference type="SUPFAM" id="SSF49777">
    <property type="entry name" value="PEBP-like"/>
    <property type="match status" value="1"/>
</dbReference>
<dbReference type="CDD" id="cd00866">
    <property type="entry name" value="PEBP_euk"/>
    <property type="match status" value="1"/>
</dbReference>
<dbReference type="GO" id="GO:0010030">
    <property type="term" value="P:positive regulation of seed germination"/>
    <property type="evidence" value="ECO:0007669"/>
    <property type="project" value="TreeGrafter"/>
</dbReference>
<sequence length="109" mass="12049">VMTDPDAPSPSEPALREWVHWIVTDIPGCCGDAGSRGREVLAYGGPRPPIGIHRYVLVLFRQEGGSLEGLQPPPIRSRFCTRVFARELNLGMPVATVYFNAHKEPSSHR</sequence>
<dbReference type="EMBL" id="AUSU01000961">
    <property type="protein sequence ID" value="EPS72123.1"/>
    <property type="molecule type" value="Genomic_DNA"/>
</dbReference>
<protein>
    <submittedName>
        <fullName evidence="1">Uncharacterized protein</fullName>
    </submittedName>
</protein>
<organism evidence="1 2">
    <name type="scientific">Genlisea aurea</name>
    <dbReference type="NCBI Taxonomy" id="192259"/>
    <lineage>
        <taxon>Eukaryota</taxon>
        <taxon>Viridiplantae</taxon>
        <taxon>Streptophyta</taxon>
        <taxon>Embryophyta</taxon>
        <taxon>Tracheophyta</taxon>
        <taxon>Spermatophyta</taxon>
        <taxon>Magnoliopsida</taxon>
        <taxon>eudicotyledons</taxon>
        <taxon>Gunneridae</taxon>
        <taxon>Pentapetalae</taxon>
        <taxon>asterids</taxon>
        <taxon>lamiids</taxon>
        <taxon>Lamiales</taxon>
        <taxon>Lentibulariaceae</taxon>
        <taxon>Genlisea</taxon>
    </lineage>
</organism>
<accession>S8E8E0</accession>
<dbReference type="Pfam" id="PF01161">
    <property type="entry name" value="PBP"/>
    <property type="match status" value="1"/>
</dbReference>
<keyword evidence="2" id="KW-1185">Reference proteome</keyword>